<organism evidence="3 4">
    <name type="scientific">Streptomyces diacarni</name>
    <dbReference type="NCBI Taxonomy" id="2800381"/>
    <lineage>
        <taxon>Bacteria</taxon>
        <taxon>Bacillati</taxon>
        <taxon>Actinomycetota</taxon>
        <taxon>Actinomycetes</taxon>
        <taxon>Kitasatosporales</taxon>
        <taxon>Streptomycetaceae</taxon>
        <taxon>Streptomyces</taxon>
    </lineage>
</organism>
<reference evidence="3 4" key="1">
    <citation type="submission" date="2018-06" db="EMBL/GenBank/DDBJ databases">
        <title>Streptomyces reniochalinae sp. nov. and Streptomyces diacarnus sp. nov. from marine sponges.</title>
        <authorList>
            <person name="Li L."/>
        </authorList>
    </citation>
    <scope>NUCLEOTIDE SEQUENCE [LARGE SCALE GENOMIC DNA]</scope>
    <source>
        <strain evidence="3 4">LHW51701</strain>
    </source>
</reference>
<dbReference type="AlphaFoldDB" id="A0A367F3H0"/>
<comment type="caution">
    <text evidence="3">The sequence shown here is derived from an EMBL/GenBank/DDBJ whole genome shotgun (WGS) entry which is preliminary data.</text>
</comment>
<dbReference type="Gene3D" id="3.40.33.10">
    <property type="entry name" value="CAP"/>
    <property type="match status" value="1"/>
</dbReference>
<feature type="compositionally biased region" description="Basic and acidic residues" evidence="1">
    <location>
        <begin position="55"/>
        <end position="73"/>
    </location>
</feature>
<evidence type="ECO:0000313" key="4">
    <source>
        <dbReference type="Proteomes" id="UP000252914"/>
    </source>
</evidence>
<dbReference type="EMBL" id="QOIN01000039">
    <property type="protein sequence ID" value="RCG24883.1"/>
    <property type="molecule type" value="Genomic_DNA"/>
</dbReference>
<protein>
    <submittedName>
        <fullName evidence="3">CAP domain-containing protein</fullName>
    </submittedName>
</protein>
<dbReference type="InterPro" id="IPR014044">
    <property type="entry name" value="CAP_dom"/>
</dbReference>
<evidence type="ECO:0000256" key="1">
    <source>
        <dbReference type="SAM" id="MobiDB-lite"/>
    </source>
</evidence>
<evidence type="ECO:0000259" key="2">
    <source>
        <dbReference type="Pfam" id="PF00188"/>
    </source>
</evidence>
<accession>A0A367F3H0</accession>
<dbReference type="SUPFAM" id="SSF55797">
    <property type="entry name" value="PR-1-like"/>
    <property type="match status" value="1"/>
</dbReference>
<evidence type="ECO:0000313" key="3">
    <source>
        <dbReference type="EMBL" id="RCG24883.1"/>
    </source>
</evidence>
<sequence length="263" mass="27411">MSQHRRTHGRARTGRGGRARLAAGSGVLLALGTAFTVTLTSQGGPDGGDGTSAAKRADAQTAGERDGSVDEARAQGARAQQEKADHAEERELARVAAEEQRKGRERAASTARQEKKREAAERKRKAAAAQAHKKAAAVKKREAFEPASAGASASMSADEHELIALLNERRSAAGLPRVEESGELASQAEQCSSASLAKGALEHCGHEVLFMGGSGTRPEAMLEAWFNSPGHKTALTYGSSTKAGAGIVTDDSGRLVAAITIDY</sequence>
<feature type="compositionally biased region" description="Basic and acidic residues" evidence="1">
    <location>
        <begin position="80"/>
        <end position="121"/>
    </location>
</feature>
<dbReference type="InterPro" id="IPR035940">
    <property type="entry name" value="CAP_sf"/>
</dbReference>
<dbReference type="RefSeq" id="WP_114021731.1">
    <property type="nucleotide sequence ID" value="NZ_QOIN01000039.1"/>
</dbReference>
<feature type="domain" description="SCP" evidence="2">
    <location>
        <begin position="164"/>
        <end position="255"/>
    </location>
</feature>
<feature type="compositionally biased region" description="Low complexity" evidence="1">
    <location>
        <begin position="147"/>
        <end position="156"/>
    </location>
</feature>
<dbReference type="Pfam" id="PF00188">
    <property type="entry name" value="CAP"/>
    <property type="match status" value="1"/>
</dbReference>
<name>A0A367F3H0_9ACTN</name>
<gene>
    <name evidence="3" type="ORF">DTL70_11230</name>
</gene>
<dbReference type="Proteomes" id="UP000252914">
    <property type="component" value="Unassembled WGS sequence"/>
</dbReference>
<keyword evidence="4" id="KW-1185">Reference proteome</keyword>
<feature type="region of interest" description="Disordered" evidence="1">
    <location>
        <begin position="41"/>
        <end position="156"/>
    </location>
</feature>
<feature type="compositionally biased region" description="Basic residues" evidence="1">
    <location>
        <begin position="122"/>
        <end position="138"/>
    </location>
</feature>
<proteinExistence type="predicted"/>